<gene>
    <name evidence="1" type="ORF">Slash_97</name>
</gene>
<dbReference type="OrthoDB" id="40140at10239"/>
<proteinExistence type="predicted"/>
<organism evidence="1 2">
    <name type="scientific">Bacillus phage Slash</name>
    <dbReference type="NCBI Taxonomy" id="1406790"/>
    <lineage>
        <taxon>Viruses</taxon>
        <taxon>Duplodnaviria</taxon>
        <taxon>Heunggongvirae</taxon>
        <taxon>Uroviricota</taxon>
        <taxon>Caudoviricetes</taxon>
        <taxon>Slashvirus</taxon>
        <taxon>Slashvirus slash</taxon>
    </lineage>
</organism>
<sequence>MMDMMNNEIFAYKRKYYAMDSGLDGNIMVVQARNVPGGKRMIEAVYQVETKDKEYVKNLIRSGEIRKHKLTGK</sequence>
<name>U5PX65_9CAUD</name>
<accession>U5PX65</accession>
<keyword evidence="2" id="KW-1185">Reference proteome</keyword>
<protein>
    <submittedName>
        <fullName evidence="1">Uncharacterized protein</fullName>
    </submittedName>
</protein>
<reference evidence="1 2" key="1">
    <citation type="journal article" date="2013" name="Genome Announc.">
        <title>Complete Genome of Bacillus megaterium Siphophage Slash.</title>
        <authorList>
            <person name="Decrescenzo A.J."/>
            <person name="Ritter M.A."/>
            <person name="Chamakura K.R."/>
            <person name="Kuty Everett G.F."/>
        </authorList>
    </citation>
    <scope>NUCLEOTIDE SEQUENCE [LARGE SCALE GENOMIC DNA]</scope>
</reference>
<dbReference type="GeneID" id="18989687"/>
<dbReference type="EMBL" id="KF669661">
    <property type="protein sequence ID" value="AGY48386.1"/>
    <property type="molecule type" value="Genomic_DNA"/>
</dbReference>
<evidence type="ECO:0000313" key="1">
    <source>
        <dbReference type="EMBL" id="AGY48386.1"/>
    </source>
</evidence>
<dbReference type="RefSeq" id="YP_008771999.1">
    <property type="nucleotide sequence ID" value="NC_022774.1"/>
</dbReference>
<dbReference type="Proteomes" id="UP000017660">
    <property type="component" value="Segment"/>
</dbReference>
<dbReference type="KEGG" id="vg:18989687"/>
<evidence type="ECO:0000313" key="2">
    <source>
        <dbReference type="Proteomes" id="UP000017660"/>
    </source>
</evidence>